<reference evidence="1 2" key="1">
    <citation type="submission" date="2018-07" db="EMBL/GenBank/DDBJ databases">
        <title>Genome sequencing of Moraxellaceae gen. HYN0046.</title>
        <authorList>
            <person name="Kim M."/>
            <person name="Yi H."/>
        </authorList>
    </citation>
    <scope>NUCLEOTIDE SEQUENCE [LARGE SCALE GENOMIC DNA]</scope>
    <source>
        <strain evidence="1 2">HYN0046</strain>
    </source>
</reference>
<dbReference type="AlphaFoldDB" id="A0A345P9B3"/>
<evidence type="ECO:0000313" key="1">
    <source>
        <dbReference type="EMBL" id="AXI03872.1"/>
    </source>
</evidence>
<proteinExistence type="predicted"/>
<accession>A0A345P9B3</accession>
<organism evidence="1 2">
    <name type="scientific">Aquirhabdus parva</name>
    <dbReference type="NCBI Taxonomy" id="2283318"/>
    <lineage>
        <taxon>Bacteria</taxon>
        <taxon>Pseudomonadati</taxon>
        <taxon>Pseudomonadota</taxon>
        <taxon>Gammaproteobacteria</taxon>
        <taxon>Moraxellales</taxon>
        <taxon>Moraxellaceae</taxon>
        <taxon>Aquirhabdus</taxon>
    </lineage>
</organism>
<keyword evidence="2" id="KW-1185">Reference proteome</keyword>
<dbReference type="RefSeq" id="WP_114899980.1">
    <property type="nucleotide sequence ID" value="NZ_CP031222.1"/>
</dbReference>
<gene>
    <name evidence="1" type="ORF">HYN46_14115</name>
</gene>
<dbReference type="KEGG" id="mbah:HYN46_14115"/>
<dbReference type="EMBL" id="CP031222">
    <property type="protein sequence ID" value="AXI03872.1"/>
    <property type="molecule type" value="Genomic_DNA"/>
</dbReference>
<sequence>MSCQSMQPETFIDPTKIKDLSSSICAHCGQVISTLTKQTQLDDYLSAHTFFHDEKVDFLKLKKRQF</sequence>
<dbReference type="Proteomes" id="UP000253940">
    <property type="component" value="Chromosome"/>
</dbReference>
<protein>
    <submittedName>
        <fullName evidence="1">Uncharacterized protein</fullName>
    </submittedName>
</protein>
<evidence type="ECO:0000313" key="2">
    <source>
        <dbReference type="Proteomes" id="UP000253940"/>
    </source>
</evidence>
<name>A0A345P9B3_9GAMM</name>